<proteinExistence type="inferred from homology"/>
<dbReference type="Pfam" id="PF10288">
    <property type="entry name" value="CTU2"/>
    <property type="match status" value="1"/>
</dbReference>
<comment type="subcellular location">
    <subcellularLocation>
        <location evidence="3">Cytoplasm</location>
    </subcellularLocation>
</comment>
<keyword evidence="5" id="KW-1185">Reference proteome</keyword>
<dbReference type="EMBL" id="JH668280">
    <property type="protein sequence ID" value="KAG6440554.1"/>
    <property type="molecule type" value="Genomic_DNA"/>
</dbReference>
<protein>
    <recommendedName>
        <fullName evidence="3">Cytoplasmic tRNA 2-thiolation protein 2</fullName>
    </recommendedName>
</protein>
<dbReference type="InterPro" id="IPR019407">
    <property type="entry name" value="CTU2"/>
</dbReference>
<dbReference type="AlphaFoldDB" id="A0A922CCB8"/>
<dbReference type="PANTHER" id="PTHR20882">
    <property type="entry name" value="CYTOPLASMIC TRNA 2-THIOLATION PROTEIN 2"/>
    <property type="match status" value="1"/>
</dbReference>
<evidence type="ECO:0000256" key="1">
    <source>
        <dbReference type="ARBA" id="ARBA00022490"/>
    </source>
</evidence>
<dbReference type="OrthoDB" id="25129at2759"/>
<dbReference type="PANTHER" id="PTHR20882:SF14">
    <property type="entry name" value="CYTOPLASMIC TRNA 2-THIOLATION PROTEIN 2"/>
    <property type="match status" value="1"/>
</dbReference>
<evidence type="ECO:0000313" key="5">
    <source>
        <dbReference type="Proteomes" id="UP000791440"/>
    </source>
</evidence>
<dbReference type="GO" id="GO:0005829">
    <property type="term" value="C:cytosol"/>
    <property type="evidence" value="ECO:0007669"/>
    <property type="project" value="TreeGrafter"/>
</dbReference>
<evidence type="ECO:0000256" key="2">
    <source>
        <dbReference type="ARBA" id="ARBA00022694"/>
    </source>
</evidence>
<dbReference type="Proteomes" id="UP000791440">
    <property type="component" value="Unassembled WGS sequence"/>
</dbReference>
<evidence type="ECO:0000256" key="3">
    <source>
        <dbReference type="HAMAP-Rule" id="MF_03054"/>
    </source>
</evidence>
<dbReference type="SUPFAM" id="SSF52402">
    <property type="entry name" value="Adenine nucleotide alpha hydrolases-like"/>
    <property type="match status" value="1"/>
</dbReference>
<dbReference type="GO" id="GO:0002143">
    <property type="term" value="P:tRNA wobble position uridine thiolation"/>
    <property type="evidence" value="ECO:0007669"/>
    <property type="project" value="TreeGrafter"/>
</dbReference>
<keyword evidence="2 3" id="KW-0819">tRNA processing</keyword>
<dbReference type="HAMAP" id="MF_03054">
    <property type="entry name" value="CTU2"/>
    <property type="match status" value="1"/>
</dbReference>
<gene>
    <name evidence="4" type="ORF">O3G_MSEX001308</name>
</gene>
<reference evidence="4" key="2">
    <citation type="submission" date="2020-12" db="EMBL/GenBank/DDBJ databases">
        <authorList>
            <person name="Kanost M."/>
        </authorList>
    </citation>
    <scope>NUCLEOTIDE SEQUENCE</scope>
</reference>
<comment type="similarity">
    <text evidence="3">Belongs to the CTU2/NCS2 family.</text>
</comment>
<dbReference type="Gene3D" id="3.40.50.620">
    <property type="entry name" value="HUPs"/>
    <property type="match status" value="1"/>
</dbReference>
<sequence length="386" mass="43907">MICKKCGALGTITLRKKDIYCDVCFSINIVHKFRGCIGKNKILSKDENVLICLSGGKGSTVLLDLIHNGIVLDNHKKLRIRPLFLHISNGDVDRINNIIKQCKLYSFDVYIANIADYFEPNLKILNTNSLPIVNAEHNEKINNMFKDIPLSVYNDMMLKIKRSLFIKYAKLLDCELIFTAETTTSLAINLLSNISIGRGSQIENDIGFMDNRNEKIKIIRPMKDISQEELDNYMRIKQLTCINFDHHQENSIQSVISNFVGDLQENFPATVSTVCKTADKIGLHNDNKIKKDMKCIICESNLNRKNLKLSALEATEFSRLVSLLKPQPTPINSNDGLHTEDWAVVNSMHKSMFPFIHKTLCFSCSRNYAQMSQSQLTQTIQELILT</sequence>
<evidence type="ECO:0000313" key="4">
    <source>
        <dbReference type="EMBL" id="KAG6440554.1"/>
    </source>
</evidence>
<dbReference type="GO" id="GO:0016779">
    <property type="term" value="F:nucleotidyltransferase activity"/>
    <property type="evidence" value="ECO:0007669"/>
    <property type="project" value="UniProtKB-UniRule"/>
</dbReference>
<comment type="caution">
    <text evidence="4">The sequence shown here is derived from an EMBL/GenBank/DDBJ whole genome shotgun (WGS) entry which is preliminary data.</text>
</comment>
<organism evidence="4 5">
    <name type="scientific">Manduca sexta</name>
    <name type="common">Tobacco hawkmoth</name>
    <name type="synonym">Tobacco hornworm</name>
    <dbReference type="NCBI Taxonomy" id="7130"/>
    <lineage>
        <taxon>Eukaryota</taxon>
        <taxon>Metazoa</taxon>
        <taxon>Ecdysozoa</taxon>
        <taxon>Arthropoda</taxon>
        <taxon>Hexapoda</taxon>
        <taxon>Insecta</taxon>
        <taxon>Pterygota</taxon>
        <taxon>Neoptera</taxon>
        <taxon>Endopterygota</taxon>
        <taxon>Lepidoptera</taxon>
        <taxon>Glossata</taxon>
        <taxon>Ditrysia</taxon>
        <taxon>Bombycoidea</taxon>
        <taxon>Sphingidae</taxon>
        <taxon>Sphinginae</taxon>
        <taxon>Sphingini</taxon>
        <taxon>Manduca</taxon>
    </lineage>
</organism>
<dbReference type="GO" id="GO:0032447">
    <property type="term" value="P:protein urmylation"/>
    <property type="evidence" value="ECO:0007669"/>
    <property type="project" value="UniProtKB-UniRule"/>
</dbReference>
<keyword evidence="1 3" id="KW-0963">Cytoplasm</keyword>
<accession>A0A922CCB8</accession>
<comment type="pathway">
    <text evidence="3">tRNA modification; 5-methoxycarbonylmethyl-2-thiouridine-tRNA biosynthesis.</text>
</comment>
<comment type="function">
    <text evidence="3">Plays a central role in 2-thiolation of mcm(5)S(2)U at tRNA wobble positions of tRNA(Lys), tRNA(Glu) and tRNA(Gln). May act by forming a heterodimer with NCS6/CTU1 that ligates sulfur from thiocarboxylated URM1 onto the uridine of tRNAs at wobble position.</text>
</comment>
<reference evidence="4" key="1">
    <citation type="journal article" date="2016" name="Insect Biochem. Mol. Biol.">
        <title>Multifaceted biological insights from a draft genome sequence of the tobacco hornworm moth, Manduca sexta.</title>
        <authorList>
            <person name="Kanost M.R."/>
            <person name="Arrese E.L."/>
            <person name="Cao X."/>
            <person name="Chen Y.R."/>
            <person name="Chellapilla S."/>
            <person name="Goldsmith M.R."/>
            <person name="Grosse-Wilde E."/>
            <person name="Heckel D.G."/>
            <person name="Herndon N."/>
            <person name="Jiang H."/>
            <person name="Papanicolaou A."/>
            <person name="Qu J."/>
            <person name="Soulages J.L."/>
            <person name="Vogel H."/>
            <person name="Walters J."/>
            <person name="Waterhouse R.M."/>
            <person name="Ahn S.J."/>
            <person name="Almeida F.C."/>
            <person name="An C."/>
            <person name="Aqrawi P."/>
            <person name="Bretschneider A."/>
            <person name="Bryant W.B."/>
            <person name="Bucks S."/>
            <person name="Chao H."/>
            <person name="Chevignon G."/>
            <person name="Christen J.M."/>
            <person name="Clarke D.F."/>
            <person name="Dittmer N.T."/>
            <person name="Ferguson L.C.F."/>
            <person name="Garavelou S."/>
            <person name="Gordon K.H.J."/>
            <person name="Gunaratna R.T."/>
            <person name="Han Y."/>
            <person name="Hauser F."/>
            <person name="He Y."/>
            <person name="Heidel-Fischer H."/>
            <person name="Hirsh A."/>
            <person name="Hu Y."/>
            <person name="Jiang H."/>
            <person name="Kalra D."/>
            <person name="Klinner C."/>
            <person name="Konig C."/>
            <person name="Kovar C."/>
            <person name="Kroll A.R."/>
            <person name="Kuwar S.S."/>
            <person name="Lee S.L."/>
            <person name="Lehman R."/>
            <person name="Li K."/>
            <person name="Li Z."/>
            <person name="Liang H."/>
            <person name="Lovelace S."/>
            <person name="Lu Z."/>
            <person name="Mansfield J.H."/>
            <person name="McCulloch K.J."/>
            <person name="Mathew T."/>
            <person name="Morton B."/>
            <person name="Muzny D.M."/>
            <person name="Neunemann D."/>
            <person name="Ongeri F."/>
            <person name="Pauchet Y."/>
            <person name="Pu L.L."/>
            <person name="Pyrousis I."/>
            <person name="Rao X.J."/>
            <person name="Redding A."/>
            <person name="Roesel C."/>
            <person name="Sanchez-Gracia A."/>
            <person name="Schaack S."/>
            <person name="Shukla A."/>
            <person name="Tetreau G."/>
            <person name="Wang Y."/>
            <person name="Xiong G.H."/>
            <person name="Traut W."/>
            <person name="Walsh T.K."/>
            <person name="Worley K.C."/>
            <person name="Wu D."/>
            <person name="Wu W."/>
            <person name="Wu Y.Q."/>
            <person name="Zhang X."/>
            <person name="Zou Z."/>
            <person name="Zucker H."/>
            <person name="Briscoe A.D."/>
            <person name="Burmester T."/>
            <person name="Clem R.J."/>
            <person name="Feyereisen R."/>
            <person name="Grimmelikhuijzen C.J.P."/>
            <person name="Hamodrakas S.J."/>
            <person name="Hansson B.S."/>
            <person name="Huguet E."/>
            <person name="Jermiin L.S."/>
            <person name="Lan Q."/>
            <person name="Lehman H.K."/>
            <person name="Lorenzen M."/>
            <person name="Merzendorfer H."/>
            <person name="Michalopoulos I."/>
            <person name="Morton D.B."/>
            <person name="Muthukrishnan S."/>
            <person name="Oakeshott J.G."/>
            <person name="Palmer W."/>
            <person name="Park Y."/>
            <person name="Passarelli A.L."/>
            <person name="Rozas J."/>
            <person name="Schwartz L.M."/>
            <person name="Smith W."/>
            <person name="Southgate A."/>
            <person name="Vilcinskas A."/>
            <person name="Vogt R."/>
            <person name="Wang P."/>
            <person name="Werren J."/>
            <person name="Yu X.Q."/>
            <person name="Zhou J.J."/>
            <person name="Brown S.J."/>
            <person name="Scherer S.E."/>
            <person name="Richards S."/>
            <person name="Blissard G.W."/>
        </authorList>
    </citation>
    <scope>NUCLEOTIDE SEQUENCE</scope>
</reference>
<dbReference type="InterPro" id="IPR014729">
    <property type="entry name" value="Rossmann-like_a/b/a_fold"/>
</dbReference>
<name>A0A922CCB8_MANSE</name>
<dbReference type="GO" id="GO:0016783">
    <property type="term" value="F:sulfurtransferase activity"/>
    <property type="evidence" value="ECO:0007669"/>
    <property type="project" value="TreeGrafter"/>
</dbReference>
<dbReference type="GO" id="GO:0000049">
    <property type="term" value="F:tRNA binding"/>
    <property type="evidence" value="ECO:0007669"/>
    <property type="project" value="InterPro"/>
</dbReference>